<evidence type="ECO:0000256" key="4">
    <source>
        <dbReference type="SAM" id="MobiDB-lite"/>
    </source>
</evidence>
<dbReference type="SUPFAM" id="SSF58104">
    <property type="entry name" value="Methyl-accepting chemotaxis protein (MCP) signaling domain"/>
    <property type="match status" value="2"/>
</dbReference>
<evidence type="ECO:0000256" key="1">
    <source>
        <dbReference type="ARBA" id="ARBA00023224"/>
    </source>
</evidence>
<dbReference type="KEGG" id="slr:L21SP2_0310"/>
<dbReference type="InterPro" id="IPR003660">
    <property type="entry name" value="HAMP_dom"/>
</dbReference>
<dbReference type="PANTHER" id="PTHR32089">
    <property type="entry name" value="METHYL-ACCEPTING CHEMOTAXIS PROTEIN MCPB"/>
    <property type="match status" value="1"/>
</dbReference>
<feature type="compositionally biased region" description="Basic and acidic residues" evidence="4">
    <location>
        <begin position="662"/>
        <end position="680"/>
    </location>
</feature>
<feature type="domain" description="Methyl-accepting transducer" evidence="6">
    <location>
        <begin position="293"/>
        <end position="550"/>
    </location>
</feature>
<feature type="transmembrane region" description="Helical" evidence="5">
    <location>
        <begin position="6"/>
        <end position="28"/>
    </location>
</feature>
<feature type="domain" description="HAMP" evidence="7">
    <location>
        <begin position="222"/>
        <end position="274"/>
    </location>
</feature>
<dbReference type="PATRIC" id="fig|1307761.3.peg.311"/>
<protein>
    <recommendedName>
        <fullName evidence="10">Methyl-accepting chemotaxis protein</fullName>
    </recommendedName>
</protein>
<keyword evidence="5" id="KW-0472">Membrane</keyword>
<feature type="transmembrane region" description="Helical" evidence="5">
    <location>
        <begin position="197"/>
        <end position="221"/>
    </location>
</feature>
<dbReference type="EMBL" id="CP006939">
    <property type="protein sequence ID" value="AHC13750.1"/>
    <property type="molecule type" value="Genomic_DNA"/>
</dbReference>
<evidence type="ECO:0000313" key="9">
    <source>
        <dbReference type="Proteomes" id="UP000018680"/>
    </source>
</evidence>
<feature type="region of interest" description="Disordered" evidence="4">
    <location>
        <begin position="609"/>
        <end position="753"/>
    </location>
</feature>
<dbReference type="InterPro" id="IPR004089">
    <property type="entry name" value="MCPsignal_dom"/>
</dbReference>
<dbReference type="Gene3D" id="1.10.287.950">
    <property type="entry name" value="Methyl-accepting chemotaxis protein"/>
    <property type="match status" value="1"/>
</dbReference>
<dbReference type="STRING" id="1307761.L21SP2_0310"/>
<keyword evidence="1 3" id="KW-0807">Transducer</keyword>
<dbReference type="AlphaFoldDB" id="V5WDQ6"/>
<feature type="compositionally biased region" description="Acidic residues" evidence="4">
    <location>
        <begin position="681"/>
        <end position="690"/>
    </location>
</feature>
<dbReference type="GO" id="GO:0007165">
    <property type="term" value="P:signal transduction"/>
    <property type="evidence" value="ECO:0007669"/>
    <property type="project" value="UniProtKB-KW"/>
</dbReference>
<dbReference type="PROSITE" id="PS50885">
    <property type="entry name" value="HAMP"/>
    <property type="match status" value="1"/>
</dbReference>
<keyword evidence="9" id="KW-1185">Reference proteome</keyword>
<evidence type="ECO:0000256" key="5">
    <source>
        <dbReference type="SAM" id="Phobius"/>
    </source>
</evidence>
<keyword evidence="5" id="KW-1133">Transmembrane helix</keyword>
<name>V5WDQ6_9SPIO</name>
<dbReference type="PANTHER" id="PTHR32089:SF112">
    <property type="entry name" value="LYSOZYME-LIKE PROTEIN-RELATED"/>
    <property type="match status" value="1"/>
</dbReference>
<dbReference type="GO" id="GO:0016020">
    <property type="term" value="C:membrane"/>
    <property type="evidence" value="ECO:0007669"/>
    <property type="project" value="InterPro"/>
</dbReference>
<dbReference type="PROSITE" id="PS50111">
    <property type="entry name" value="CHEMOTAXIS_TRANSDUC_2"/>
    <property type="match status" value="1"/>
</dbReference>
<keyword evidence="5" id="KW-0812">Transmembrane</keyword>
<evidence type="ECO:0000256" key="3">
    <source>
        <dbReference type="PROSITE-ProRule" id="PRU00284"/>
    </source>
</evidence>
<sequence>MTIRARLMISFVLVMVLAASLIFSIFFISDLNSKARADQRVLIGLQAQIDLEAQSMLKMLANTMSSYPDAYEEAVAETDAQLARVSEIQFIRGLSPVIDRQLLEIDNIKAIIRANSQKVLLDAEQIFEENGFNTISGSSLFSYILRNHERLTSFQLFLISEFAGKTNQYVFGYEVAHEQFAEVIDSINDAVIRRSRIITLVMVGFNIFLLLAVLAVTAGIMSGISKSIKGLVNAVKIMTDKDLSQTVPAVGRDEITFISKNLEKLRLSLSRRLSEAQRMSVESVDVGQDLSSITQQTAAAVTEISSNISSMGDQVEKISDSLNTSAERNNRVNTAISELNNSFHKTREAFTLTAELITSLLKSFNRISEVSSTRQEQAELLSRLSKERIAELKQMVDQIQKVEDSSQNMEKILTAINEIAEQTSILSMNAAIQAARAGDAGKGFSVVADEIRALAITSGEQAANMRDIMVGVINSLKSVSRTSQTTEESFLHFQGEIQALVQAFEEIGDNTSQMTGTVEDVRSHLNEVDDLSAHSVAQSEEIKESASGVAQEIEQLKNLGSEISYGFTEISQSVGEITSAMTSISDLNVGLQDKAKGLDESIASFVLPGREELYEDASPGDEGDAEPREADQRTSEPADLEPEYEYESETDGEELSDTSEGSDFHADSEVPESDTLKEQVEPEAVEEEIFDAPVSRNTPDSQDAPESRDEAAEEFESPESSENRETTDSSADAGDPDQSEDVTELDIEELGDR</sequence>
<accession>V5WDQ6</accession>
<dbReference type="Pfam" id="PF00672">
    <property type="entry name" value="HAMP"/>
    <property type="match status" value="1"/>
</dbReference>
<dbReference type="Gene3D" id="6.10.340.10">
    <property type="match status" value="1"/>
</dbReference>
<feature type="compositionally biased region" description="Acidic residues" evidence="4">
    <location>
        <begin position="734"/>
        <end position="753"/>
    </location>
</feature>
<feature type="compositionally biased region" description="Basic and acidic residues" evidence="4">
    <location>
        <begin position="625"/>
        <end position="636"/>
    </location>
</feature>
<feature type="compositionally biased region" description="Acidic residues" evidence="4">
    <location>
        <begin position="638"/>
        <end position="657"/>
    </location>
</feature>
<reference evidence="8 9" key="1">
    <citation type="journal article" date="2015" name="Stand. Genomic Sci.">
        <title>Complete genome sequence and description of Salinispira pacifica gen. nov., sp. nov., a novel spirochaete isolated form a hypersaline microbial mat.</title>
        <authorList>
            <person name="Ben Hania W."/>
            <person name="Joseph M."/>
            <person name="Schumann P."/>
            <person name="Bunk B."/>
            <person name="Fiebig A."/>
            <person name="Sproer C."/>
            <person name="Klenk H.P."/>
            <person name="Fardeau M.L."/>
            <person name="Spring S."/>
        </authorList>
    </citation>
    <scope>NUCLEOTIDE SEQUENCE [LARGE SCALE GENOMIC DNA]</scope>
    <source>
        <strain evidence="8 9">L21-RPul-D2</strain>
    </source>
</reference>
<evidence type="ECO:0000259" key="7">
    <source>
        <dbReference type="PROSITE" id="PS50885"/>
    </source>
</evidence>
<proteinExistence type="inferred from homology"/>
<dbReference type="OrthoDB" id="2166737at2"/>
<evidence type="ECO:0008006" key="10">
    <source>
        <dbReference type="Google" id="ProtNLM"/>
    </source>
</evidence>
<dbReference type="HOGENOM" id="CLU_369549_0_0_12"/>
<evidence type="ECO:0000256" key="2">
    <source>
        <dbReference type="ARBA" id="ARBA00029447"/>
    </source>
</evidence>
<dbReference type="Proteomes" id="UP000018680">
    <property type="component" value="Chromosome"/>
</dbReference>
<feature type="compositionally biased region" description="Acidic residues" evidence="4">
    <location>
        <begin position="613"/>
        <end position="624"/>
    </location>
</feature>
<dbReference type="Pfam" id="PF00015">
    <property type="entry name" value="MCPsignal"/>
    <property type="match status" value="1"/>
</dbReference>
<dbReference type="SMART" id="SM00283">
    <property type="entry name" value="MA"/>
    <property type="match status" value="1"/>
</dbReference>
<dbReference type="eggNOG" id="COG0840">
    <property type="taxonomic scope" value="Bacteria"/>
</dbReference>
<gene>
    <name evidence="8" type="ORF">L21SP2_0310</name>
</gene>
<evidence type="ECO:0000259" key="6">
    <source>
        <dbReference type="PROSITE" id="PS50111"/>
    </source>
</evidence>
<evidence type="ECO:0000313" key="8">
    <source>
        <dbReference type="EMBL" id="AHC13750.1"/>
    </source>
</evidence>
<dbReference type="RefSeq" id="WP_024266683.1">
    <property type="nucleotide sequence ID" value="NC_023035.1"/>
</dbReference>
<organism evidence="8 9">
    <name type="scientific">Salinispira pacifica</name>
    <dbReference type="NCBI Taxonomy" id="1307761"/>
    <lineage>
        <taxon>Bacteria</taxon>
        <taxon>Pseudomonadati</taxon>
        <taxon>Spirochaetota</taxon>
        <taxon>Spirochaetia</taxon>
        <taxon>Spirochaetales</taxon>
        <taxon>Spirochaetaceae</taxon>
        <taxon>Salinispira</taxon>
    </lineage>
</organism>
<comment type="similarity">
    <text evidence="2">Belongs to the methyl-accepting chemotaxis (MCP) protein family.</text>
</comment>